<evidence type="ECO:0000256" key="3">
    <source>
        <dbReference type="ARBA" id="ARBA00022676"/>
    </source>
</evidence>
<feature type="domain" description="Glycosyltransferase 2-like" evidence="11">
    <location>
        <begin position="10"/>
        <end position="122"/>
    </location>
</feature>
<accession>A0A4Y7RGJ9</accession>
<evidence type="ECO:0000256" key="10">
    <source>
        <dbReference type="ARBA" id="ARBA00040345"/>
    </source>
</evidence>
<evidence type="ECO:0000256" key="9">
    <source>
        <dbReference type="ARBA" id="ARBA00038120"/>
    </source>
</evidence>
<organism evidence="12 13">
    <name type="scientific">Pelotomaculum schinkii</name>
    <dbReference type="NCBI Taxonomy" id="78350"/>
    <lineage>
        <taxon>Bacteria</taxon>
        <taxon>Bacillati</taxon>
        <taxon>Bacillota</taxon>
        <taxon>Clostridia</taxon>
        <taxon>Eubacteriales</taxon>
        <taxon>Desulfotomaculaceae</taxon>
        <taxon>Pelotomaculum</taxon>
    </lineage>
</organism>
<dbReference type="PANTHER" id="PTHR43646">
    <property type="entry name" value="GLYCOSYLTRANSFERASE"/>
    <property type="match status" value="1"/>
</dbReference>
<keyword evidence="3" id="KW-0328">Glycosyltransferase</keyword>
<keyword evidence="5" id="KW-0125">Carotenoid biosynthesis</keyword>
<dbReference type="SUPFAM" id="SSF53448">
    <property type="entry name" value="Nucleotide-diphospho-sugar transferases"/>
    <property type="match status" value="1"/>
</dbReference>
<dbReference type="CDD" id="cd02522">
    <property type="entry name" value="GT_2_like_a"/>
    <property type="match status" value="1"/>
</dbReference>
<dbReference type="Proteomes" id="UP000298324">
    <property type="component" value="Unassembled WGS sequence"/>
</dbReference>
<sequence length="230" mass="25806">MIKTKHPLISVIIPTYNESATIEGTLEHLRPWSNLIEVIIADASTDGTANLVGRDFLLIQAPRGRASQMNAGAQLAGGEVLLFLHSDTRLPNDFIQQLELALSDSRVVGGAFKMKIDHPGLFFYLTTLGSNLRAAVTGVYFGDQTIFVRRDCFRQIGGFPLIDLLEDWEFSLSMKKIGKTVLLPGPVKTSARRWLIHGKWRTTWLMHKIKVLYLLGTSPADLKRLYSDRR</sequence>
<reference evidence="12 13" key="1">
    <citation type="journal article" date="2018" name="Environ. Microbiol.">
        <title>Novel energy conservation strategies and behaviour of Pelotomaculum schinkii driving syntrophic propionate catabolism.</title>
        <authorList>
            <person name="Hidalgo-Ahumada C.A.P."/>
            <person name="Nobu M.K."/>
            <person name="Narihiro T."/>
            <person name="Tamaki H."/>
            <person name="Liu W.T."/>
            <person name="Kamagata Y."/>
            <person name="Stams A.J.M."/>
            <person name="Imachi H."/>
            <person name="Sousa D.Z."/>
        </authorList>
    </citation>
    <scope>NUCLEOTIDE SEQUENCE [LARGE SCALE GENOMIC DNA]</scope>
    <source>
        <strain evidence="12 13">HH</strain>
    </source>
</reference>
<evidence type="ECO:0000256" key="2">
    <source>
        <dbReference type="ARBA" id="ARBA00022475"/>
    </source>
</evidence>
<comment type="pathway">
    <text evidence="8">Carotenoid biosynthesis; staphyloxanthin biosynthesis; staphyloxanthin from farnesyl diphosphate: step 4/5.</text>
</comment>
<evidence type="ECO:0000256" key="8">
    <source>
        <dbReference type="ARBA" id="ARBA00037904"/>
    </source>
</evidence>
<dbReference type="InterPro" id="IPR029044">
    <property type="entry name" value="Nucleotide-diphossugar_trans"/>
</dbReference>
<dbReference type="PANTHER" id="PTHR43646:SF2">
    <property type="entry name" value="GLYCOSYLTRANSFERASE 2-LIKE DOMAIN-CONTAINING PROTEIN"/>
    <property type="match status" value="1"/>
</dbReference>
<dbReference type="GO" id="GO:0016117">
    <property type="term" value="P:carotenoid biosynthetic process"/>
    <property type="evidence" value="ECO:0007669"/>
    <property type="project" value="UniProtKB-KW"/>
</dbReference>
<evidence type="ECO:0000313" key="13">
    <source>
        <dbReference type="Proteomes" id="UP000298324"/>
    </source>
</evidence>
<evidence type="ECO:0000259" key="11">
    <source>
        <dbReference type="Pfam" id="PF00535"/>
    </source>
</evidence>
<comment type="subcellular location">
    <subcellularLocation>
        <location evidence="1">Cell membrane</location>
    </subcellularLocation>
</comment>
<evidence type="ECO:0000256" key="6">
    <source>
        <dbReference type="ARBA" id="ARBA00023136"/>
    </source>
</evidence>
<comment type="caution">
    <text evidence="12">The sequence shown here is derived from an EMBL/GenBank/DDBJ whole genome shotgun (WGS) entry which is preliminary data.</text>
</comment>
<comment type="function">
    <text evidence="7">Catalyzes the glycosylation of 4,4'-diaponeurosporenoate, i.e. the esterification of glucose at the C1'' position with the carboxyl group of 4,4'-diaponeurosporenic acid, to form glycosyl-4,4'-diaponeurosporenoate. This is a step in the biosynthesis of staphyloxanthin, an orange pigment present in most staphylococci strains.</text>
</comment>
<dbReference type="EMBL" id="QFGA01000001">
    <property type="protein sequence ID" value="TEB07437.1"/>
    <property type="molecule type" value="Genomic_DNA"/>
</dbReference>
<dbReference type="GO" id="GO:0016757">
    <property type="term" value="F:glycosyltransferase activity"/>
    <property type="evidence" value="ECO:0007669"/>
    <property type="project" value="UniProtKB-KW"/>
</dbReference>
<dbReference type="InterPro" id="IPR001173">
    <property type="entry name" value="Glyco_trans_2-like"/>
</dbReference>
<name>A0A4Y7RGJ9_9FIRM</name>
<evidence type="ECO:0000256" key="7">
    <source>
        <dbReference type="ARBA" id="ARBA00037281"/>
    </source>
</evidence>
<dbReference type="NCBIfam" id="TIGR04283">
    <property type="entry name" value="glyco_like_mftF"/>
    <property type="match status" value="1"/>
</dbReference>
<dbReference type="InterPro" id="IPR026461">
    <property type="entry name" value="Trfase_2_rSAM/seldom_assoc"/>
</dbReference>
<evidence type="ECO:0000313" key="12">
    <source>
        <dbReference type="EMBL" id="TEB07437.1"/>
    </source>
</evidence>
<keyword evidence="4 12" id="KW-0808">Transferase</keyword>
<protein>
    <recommendedName>
        <fullName evidence="10">4,4'-diaponeurosporenoate glycosyltransferase</fullName>
    </recommendedName>
</protein>
<comment type="similarity">
    <text evidence="9">Belongs to the glycosyltransferase 2 family. CrtQ subfamily.</text>
</comment>
<dbReference type="Pfam" id="PF00535">
    <property type="entry name" value="Glycos_transf_2"/>
    <property type="match status" value="1"/>
</dbReference>
<keyword evidence="6" id="KW-0472">Membrane</keyword>
<proteinExistence type="inferred from homology"/>
<evidence type="ECO:0000256" key="1">
    <source>
        <dbReference type="ARBA" id="ARBA00004236"/>
    </source>
</evidence>
<dbReference type="GO" id="GO:0005886">
    <property type="term" value="C:plasma membrane"/>
    <property type="evidence" value="ECO:0007669"/>
    <property type="project" value="UniProtKB-SubCell"/>
</dbReference>
<keyword evidence="2" id="KW-1003">Cell membrane</keyword>
<dbReference type="Gene3D" id="3.90.550.10">
    <property type="entry name" value="Spore Coat Polysaccharide Biosynthesis Protein SpsA, Chain A"/>
    <property type="match status" value="1"/>
</dbReference>
<evidence type="ECO:0000256" key="5">
    <source>
        <dbReference type="ARBA" id="ARBA00022746"/>
    </source>
</evidence>
<evidence type="ECO:0000256" key="4">
    <source>
        <dbReference type="ARBA" id="ARBA00022679"/>
    </source>
</evidence>
<gene>
    <name evidence="12" type="ORF">Psch_00990</name>
</gene>
<dbReference type="AlphaFoldDB" id="A0A4Y7RGJ9"/>
<dbReference type="RefSeq" id="WP_190239332.1">
    <property type="nucleotide sequence ID" value="NZ_QFGA01000001.1"/>
</dbReference>
<keyword evidence="13" id="KW-1185">Reference proteome</keyword>